<evidence type="ECO:0000313" key="2">
    <source>
        <dbReference type="EMBL" id="EKX39581.1"/>
    </source>
</evidence>
<reference evidence="4" key="2">
    <citation type="submission" date="2012-11" db="EMBL/GenBank/DDBJ databases">
        <authorList>
            <person name="Kuo A."/>
            <person name="Curtis B.A."/>
            <person name="Tanifuji G."/>
            <person name="Burki F."/>
            <person name="Gruber A."/>
            <person name="Irimia M."/>
            <person name="Maruyama S."/>
            <person name="Arias M.C."/>
            <person name="Ball S.G."/>
            <person name="Gile G.H."/>
            <person name="Hirakawa Y."/>
            <person name="Hopkins J.F."/>
            <person name="Rensing S.A."/>
            <person name="Schmutz J."/>
            <person name="Symeonidi A."/>
            <person name="Elias M."/>
            <person name="Eveleigh R.J."/>
            <person name="Herman E.K."/>
            <person name="Klute M.J."/>
            <person name="Nakayama T."/>
            <person name="Obornik M."/>
            <person name="Reyes-Prieto A."/>
            <person name="Armbrust E.V."/>
            <person name="Aves S.J."/>
            <person name="Beiko R.G."/>
            <person name="Coutinho P."/>
            <person name="Dacks J.B."/>
            <person name="Durnford D.G."/>
            <person name="Fast N.M."/>
            <person name="Green B.R."/>
            <person name="Grisdale C."/>
            <person name="Hempe F."/>
            <person name="Henrissat B."/>
            <person name="Hoppner M.P."/>
            <person name="Ishida K.-I."/>
            <person name="Kim E."/>
            <person name="Koreny L."/>
            <person name="Kroth P.G."/>
            <person name="Liu Y."/>
            <person name="Malik S.-B."/>
            <person name="Maier U.G."/>
            <person name="McRose D."/>
            <person name="Mock T."/>
            <person name="Neilson J.A."/>
            <person name="Onodera N.T."/>
            <person name="Poole A.M."/>
            <person name="Pritham E.J."/>
            <person name="Richards T.A."/>
            <person name="Rocap G."/>
            <person name="Roy S.W."/>
            <person name="Sarai C."/>
            <person name="Schaack S."/>
            <person name="Shirato S."/>
            <person name="Slamovits C.H."/>
            <person name="Spencer D.F."/>
            <person name="Suzuki S."/>
            <person name="Worden A.Z."/>
            <person name="Zauner S."/>
            <person name="Barry K."/>
            <person name="Bell C."/>
            <person name="Bharti A.K."/>
            <person name="Crow J.A."/>
            <person name="Grimwood J."/>
            <person name="Kramer R."/>
            <person name="Lindquist E."/>
            <person name="Lucas S."/>
            <person name="Salamov A."/>
            <person name="McFadden G.I."/>
            <person name="Lane C.E."/>
            <person name="Keeling P.J."/>
            <person name="Gray M.W."/>
            <person name="Grigoriev I.V."/>
            <person name="Archibald J.M."/>
        </authorList>
    </citation>
    <scope>NUCLEOTIDE SEQUENCE</scope>
    <source>
        <strain evidence="4">CCMP2712</strain>
    </source>
</reference>
<keyword evidence="4" id="KW-1185">Reference proteome</keyword>
<gene>
    <name evidence="2" type="ORF">GUITHDRAFT_114307</name>
</gene>
<proteinExistence type="predicted"/>
<evidence type="ECO:0000313" key="4">
    <source>
        <dbReference type="Proteomes" id="UP000011087"/>
    </source>
</evidence>
<dbReference type="RefSeq" id="XP_005826561.1">
    <property type="nucleotide sequence ID" value="XM_005826504.1"/>
</dbReference>
<dbReference type="HOGENOM" id="CLU_961221_0_0_1"/>
<organism evidence="2">
    <name type="scientific">Guillardia theta (strain CCMP2712)</name>
    <name type="common">Cryptophyte</name>
    <dbReference type="NCBI Taxonomy" id="905079"/>
    <lineage>
        <taxon>Eukaryota</taxon>
        <taxon>Cryptophyceae</taxon>
        <taxon>Pyrenomonadales</taxon>
        <taxon>Geminigeraceae</taxon>
        <taxon>Guillardia</taxon>
    </lineage>
</organism>
<accession>L1ITI7</accession>
<dbReference type="PaxDb" id="55529-EKX39581"/>
<dbReference type="EMBL" id="JH993038">
    <property type="protein sequence ID" value="EKX39581.1"/>
    <property type="molecule type" value="Genomic_DNA"/>
</dbReference>
<reference evidence="3" key="3">
    <citation type="submission" date="2016-03" db="UniProtKB">
        <authorList>
            <consortium name="EnsemblProtists"/>
        </authorList>
    </citation>
    <scope>IDENTIFICATION</scope>
</reference>
<evidence type="ECO:0000313" key="3">
    <source>
        <dbReference type="EnsemblProtists" id="EKX39581"/>
    </source>
</evidence>
<dbReference type="Proteomes" id="UP000011087">
    <property type="component" value="Unassembled WGS sequence"/>
</dbReference>
<protein>
    <submittedName>
        <fullName evidence="2 3">Uncharacterized protein</fullName>
    </submittedName>
</protein>
<dbReference type="KEGG" id="gtt:GUITHDRAFT_114307"/>
<feature type="region of interest" description="Disordered" evidence="1">
    <location>
        <begin position="15"/>
        <end position="45"/>
    </location>
</feature>
<name>L1ITI7_GUITC</name>
<evidence type="ECO:0000256" key="1">
    <source>
        <dbReference type="SAM" id="MobiDB-lite"/>
    </source>
</evidence>
<dbReference type="AlphaFoldDB" id="L1ITI7"/>
<reference evidence="2 4" key="1">
    <citation type="journal article" date="2012" name="Nature">
        <title>Algal genomes reveal evolutionary mosaicism and the fate of nucleomorphs.</title>
        <authorList>
            <consortium name="DOE Joint Genome Institute"/>
            <person name="Curtis B.A."/>
            <person name="Tanifuji G."/>
            <person name="Burki F."/>
            <person name="Gruber A."/>
            <person name="Irimia M."/>
            <person name="Maruyama S."/>
            <person name="Arias M.C."/>
            <person name="Ball S.G."/>
            <person name="Gile G.H."/>
            <person name="Hirakawa Y."/>
            <person name="Hopkins J.F."/>
            <person name="Kuo A."/>
            <person name="Rensing S.A."/>
            <person name="Schmutz J."/>
            <person name="Symeonidi A."/>
            <person name="Elias M."/>
            <person name="Eveleigh R.J."/>
            <person name="Herman E.K."/>
            <person name="Klute M.J."/>
            <person name="Nakayama T."/>
            <person name="Obornik M."/>
            <person name="Reyes-Prieto A."/>
            <person name="Armbrust E.V."/>
            <person name="Aves S.J."/>
            <person name="Beiko R.G."/>
            <person name="Coutinho P."/>
            <person name="Dacks J.B."/>
            <person name="Durnford D.G."/>
            <person name="Fast N.M."/>
            <person name="Green B.R."/>
            <person name="Grisdale C.J."/>
            <person name="Hempel F."/>
            <person name="Henrissat B."/>
            <person name="Hoppner M.P."/>
            <person name="Ishida K."/>
            <person name="Kim E."/>
            <person name="Koreny L."/>
            <person name="Kroth P.G."/>
            <person name="Liu Y."/>
            <person name="Malik S.B."/>
            <person name="Maier U.G."/>
            <person name="McRose D."/>
            <person name="Mock T."/>
            <person name="Neilson J.A."/>
            <person name="Onodera N.T."/>
            <person name="Poole A.M."/>
            <person name="Pritham E.J."/>
            <person name="Richards T.A."/>
            <person name="Rocap G."/>
            <person name="Roy S.W."/>
            <person name="Sarai C."/>
            <person name="Schaack S."/>
            <person name="Shirato S."/>
            <person name="Slamovits C.H."/>
            <person name="Spencer D.F."/>
            <person name="Suzuki S."/>
            <person name="Worden A.Z."/>
            <person name="Zauner S."/>
            <person name="Barry K."/>
            <person name="Bell C."/>
            <person name="Bharti A.K."/>
            <person name="Crow J.A."/>
            <person name="Grimwood J."/>
            <person name="Kramer R."/>
            <person name="Lindquist E."/>
            <person name="Lucas S."/>
            <person name="Salamov A."/>
            <person name="McFadden G.I."/>
            <person name="Lane C.E."/>
            <person name="Keeling P.J."/>
            <person name="Gray M.W."/>
            <person name="Grigoriev I.V."/>
            <person name="Archibald J.M."/>
        </authorList>
    </citation>
    <scope>NUCLEOTIDE SEQUENCE</scope>
    <source>
        <strain evidence="2 4">CCMP2712</strain>
    </source>
</reference>
<sequence length="290" mass="33520">MDTIREWFIPQTKIDPSRVPAMTPPPLITQSQVETRKTEEPPPEVYPDRALVQSRPAPIVVESRERHEHLPEMMVYQQQVQAAPVMFVDRQVQHASSMQQRLEYIPPDYIQVIQQPQVEYQVAPVQYIYQPEVVTQQVQPFPVTYVERSPVQVQHEYISQPVQIYSTKVNQFYQQPITETREVQQNFQLQEYQNLQVTSQPMLFSVQQSAPIITESSFVSMSNQPVPTNFVQQVEVPRQMDDEDTDALMARIDRTLAEANRTLGQNSVEHGVKKIHASEHAPDFVDGIKV</sequence>
<dbReference type="EnsemblProtists" id="EKX39581">
    <property type="protein sequence ID" value="EKX39581"/>
    <property type="gene ID" value="GUITHDRAFT_114307"/>
</dbReference>
<dbReference type="GeneID" id="17296306"/>